<protein>
    <submittedName>
        <fullName evidence="1">Uncharacterized protein</fullName>
    </submittedName>
</protein>
<name>A0A0E9UGW0_ANGAN</name>
<sequence length="60" mass="6550">MSGFTLSSPRSCAVQFIVPQNTVAAAGRLYGRWPLQEPVSSRSLLIGGCYSQLRLCDWAC</sequence>
<organism evidence="1">
    <name type="scientific">Anguilla anguilla</name>
    <name type="common">European freshwater eel</name>
    <name type="synonym">Muraena anguilla</name>
    <dbReference type="NCBI Taxonomy" id="7936"/>
    <lineage>
        <taxon>Eukaryota</taxon>
        <taxon>Metazoa</taxon>
        <taxon>Chordata</taxon>
        <taxon>Craniata</taxon>
        <taxon>Vertebrata</taxon>
        <taxon>Euteleostomi</taxon>
        <taxon>Actinopterygii</taxon>
        <taxon>Neopterygii</taxon>
        <taxon>Teleostei</taxon>
        <taxon>Anguilliformes</taxon>
        <taxon>Anguillidae</taxon>
        <taxon>Anguilla</taxon>
    </lineage>
</organism>
<evidence type="ECO:0000313" key="1">
    <source>
        <dbReference type="EMBL" id="JAH64961.1"/>
    </source>
</evidence>
<dbReference type="EMBL" id="GBXM01043616">
    <property type="protein sequence ID" value="JAH64961.1"/>
    <property type="molecule type" value="Transcribed_RNA"/>
</dbReference>
<proteinExistence type="predicted"/>
<accession>A0A0E9UGW0</accession>
<reference evidence="1" key="1">
    <citation type="submission" date="2014-11" db="EMBL/GenBank/DDBJ databases">
        <authorList>
            <person name="Amaro Gonzalez C."/>
        </authorList>
    </citation>
    <scope>NUCLEOTIDE SEQUENCE</scope>
</reference>
<dbReference type="AlphaFoldDB" id="A0A0E9UGW0"/>
<reference evidence="1" key="2">
    <citation type="journal article" date="2015" name="Fish Shellfish Immunol.">
        <title>Early steps in the European eel (Anguilla anguilla)-Vibrio vulnificus interaction in the gills: Role of the RtxA13 toxin.</title>
        <authorList>
            <person name="Callol A."/>
            <person name="Pajuelo D."/>
            <person name="Ebbesson L."/>
            <person name="Teles M."/>
            <person name="MacKenzie S."/>
            <person name="Amaro C."/>
        </authorList>
    </citation>
    <scope>NUCLEOTIDE SEQUENCE</scope>
</reference>